<feature type="region of interest" description="Disordered" evidence="1">
    <location>
        <begin position="305"/>
        <end position="328"/>
    </location>
</feature>
<proteinExistence type="predicted"/>
<reference evidence="2 3" key="1">
    <citation type="submission" date="2024-04" db="EMBL/GenBank/DDBJ databases">
        <title>The reference genome of an endangered Asteraceae, Deinandra increscens subsp. villosa, native to the Central Coast of California.</title>
        <authorList>
            <person name="Guilliams M."/>
            <person name="Hasenstab-Lehman K."/>
            <person name="Meyer R."/>
            <person name="Mcevoy S."/>
        </authorList>
    </citation>
    <scope>NUCLEOTIDE SEQUENCE [LARGE SCALE GENOMIC DNA]</scope>
    <source>
        <tissue evidence="2">Leaf</tissue>
    </source>
</reference>
<gene>
    <name evidence="2" type="ORF">SSX86_032063</name>
</gene>
<evidence type="ECO:0000313" key="2">
    <source>
        <dbReference type="EMBL" id="KAK9048970.1"/>
    </source>
</evidence>
<sequence>MADRGKDEVDNDDPRSKQINGKGKVWSRLNGGGFISSPEDHQKISFGRDSYAAVAGRQPETKKVVVNDFDHSLAKEWLGISLAGKVTDYEKFNRLHLTLGEEGYENTQIRHIGGLQVLLTFRNREEAELFKSDLEPRKDIFTGLHWWEGHLSKRERLVWLKIVGIPPHLWDSVVFDKIGENFGEVVFSSPADAYDVNLAWKKIGVVSDSFDQIGGTILVEWGRNIFRCRVSEYVDDWMPEFVYGQSGLARTPARVQSTVEKEGEEKSTGEHIPTKSLVEEVVSGDVTAPLLADKKDVGCCQKDCVGQDGGEETERSTTNPSLVAGCGPQEGQDVVKVMLKKVGLGPTSSKSSDTSTNMT</sequence>
<keyword evidence="3" id="KW-1185">Reference proteome</keyword>
<evidence type="ECO:0008006" key="4">
    <source>
        <dbReference type="Google" id="ProtNLM"/>
    </source>
</evidence>
<accession>A0AAP0C472</accession>
<dbReference type="Proteomes" id="UP001408789">
    <property type="component" value="Unassembled WGS sequence"/>
</dbReference>
<feature type="region of interest" description="Disordered" evidence="1">
    <location>
        <begin position="1"/>
        <end position="25"/>
    </location>
</feature>
<dbReference type="PANTHER" id="PTHR34427">
    <property type="entry name" value="DUF4283 DOMAIN PROTEIN"/>
    <property type="match status" value="1"/>
</dbReference>
<comment type="caution">
    <text evidence="2">The sequence shown here is derived from an EMBL/GenBank/DDBJ whole genome shotgun (WGS) entry which is preliminary data.</text>
</comment>
<dbReference type="AlphaFoldDB" id="A0AAP0C472"/>
<dbReference type="PANTHER" id="PTHR34427:SF5">
    <property type="entry name" value="DUF4283 DOMAIN-CONTAINING PROTEIN"/>
    <property type="match status" value="1"/>
</dbReference>
<organism evidence="2 3">
    <name type="scientific">Deinandra increscens subsp. villosa</name>
    <dbReference type="NCBI Taxonomy" id="3103831"/>
    <lineage>
        <taxon>Eukaryota</taxon>
        <taxon>Viridiplantae</taxon>
        <taxon>Streptophyta</taxon>
        <taxon>Embryophyta</taxon>
        <taxon>Tracheophyta</taxon>
        <taxon>Spermatophyta</taxon>
        <taxon>Magnoliopsida</taxon>
        <taxon>eudicotyledons</taxon>
        <taxon>Gunneridae</taxon>
        <taxon>Pentapetalae</taxon>
        <taxon>asterids</taxon>
        <taxon>campanulids</taxon>
        <taxon>Asterales</taxon>
        <taxon>Asteraceae</taxon>
        <taxon>Asteroideae</taxon>
        <taxon>Heliantheae alliance</taxon>
        <taxon>Madieae</taxon>
        <taxon>Madiinae</taxon>
        <taxon>Deinandra</taxon>
    </lineage>
</organism>
<evidence type="ECO:0000313" key="3">
    <source>
        <dbReference type="Proteomes" id="UP001408789"/>
    </source>
</evidence>
<protein>
    <recommendedName>
        <fullName evidence="4">DUF4283 domain-containing protein</fullName>
    </recommendedName>
</protein>
<name>A0AAP0C472_9ASTR</name>
<feature type="compositionally biased region" description="Basic and acidic residues" evidence="1">
    <location>
        <begin position="1"/>
        <end position="16"/>
    </location>
</feature>
<evidence type="ECO:0000256" key="1">
    <source>
        <dbReference type="SAM" id="MobiDB-lite"/>
    </source>
</evidence>
<dbReference type="EMBL" id="JBCNJP010009129">
    <property type="protein sequence ID" value="KAK9048970.1"/>
    <property type="molecule type" value="Genomic_DNA"/>
</dbReference>